<evidence type="ECO:0000256" key="2">
    <source>
        <dbReference type="ARBA" id="ARBA00007104"/>
    </source>
</evidence>
<evidence type="ECO:0000256" key="7">
    <source>
        <dbReference type="ARBA" id="ARBA00037847"/>
    </source>
</evidence>
<dbReference type="InterPro" id="IPR015720">
    <property type="entry name" value="Emp24-like"/>
</dbReference>
<comment type="subcellular location">
    <subcellularLocation>
        <location evidence="7">Endomembrane system</location>
        <topology evidence="7">Single-pass membrane protein</topology>
    </subcellularLocation>
    <subcellularLocation>
        <location evidence="1 8">Membrane</location>
        <topology evidence="1 8">Single-pass type I membrane protein</topology>
    </subcellularLocation>
</comment>
<comment type="caution">
    <text evidence="12">The sequence shown here is derived from an EMBL/GenBank/DDBJ whole genome shotgun (WGS) entry which is preliminary data.</text>
</comment>
<dbReference type="InParanoid" id="A0A423X0B3"/>
<dbReference type="STRING" id="1230097.A0A423X0B3"/>
<dbReference type="Proteomes" id="UP000285146">
    <property type="component" value="Unassembled WGS sequence"/>
</dbReference>
<proteinExistence type="inferred from homology"/>
<evidence type="ECO:0000256" key="3">
    <source>
        <dbReference type="ARBA" id="ARBA00022692"/>
    </source>
</evidence>
<protein>
    <recommendedName>
        <fullName evidence="11">GOLD domain-containing protein</fullName>
    </recommendedName>
</protein>
<evidence type="ECO:0000256" key="9">
    <source>
        <dbReference type="SAM" id="Phobius"/>
    </source>
</evidence>
<keyword evidence="5 9" id="KW-1133">Transmembrane helix</keyword>
<evidence type="ECO:0000259" key="11">
    <source>
        <dbReference type="PROSITE" id="PS50866"/>
    </source>
</evidence>
<dbReference type="SUPFAM" id="SSF101576">
    <property type="entry name" value="Supernatant protein factor (SPF), C-terminal domain"/>
    <property type="match status" value="1"/>
</dbReference>
<evidence type="ECO:0000256" key="10">
    <source>
        <dbReference type="SAM" id="SignalP"/>
    </source>
</evidence>
<dbReference type="AlphaFoldDB" id="A0A423X0B3"/>
<keyword evidence="3 8" id="KW-0812">Transmembrane</keyword>
<keyword evidence="13" id="KW-1185">Reference proteome</keyword>
<name>A0A423X0B3_9PEZI</name>
<evidence type="ECO:0000313" key="13">
    <source>
        <dbReference type="Proteomes" id="UP000285146"/>
    </source>
</evidence>
<evidence type="ECO:0000313" key="12">
    <source>
        <dbReference type="EMBL" id="ROW09190.1"/>
    </source>
</evidence>
<evidence type="ECO:0000256" key="4">
    <source>
        <dbReference type="ARBA" id="ARBA00022729"/>
    </source>
</evidence>
<evidence type="ECO:0000256" key="8">
    <source>
        <dbReference type="RuleBase" id="RU003827"/>
    </source>
</evidence>
<dbReference type="FunCoup" id="A0A423X0B3">
    <property type="interactions" value="54"/>
</dbReference>
<dbReference type="GO" id="GO:0016020">
    <property type="term" value="C:membrane"/>
    <property type="evidence" value="ECO:0007669"/>
    <property type="project" value="UniProtKB-SubCell"/>
</dbReference>
<dbReference type="PROSITE" id="PS50866">
    <property type="entry name" value="GOLD"/>
    <property type="match status" value="1"/>
</dbReference>
<feature type="chain" id="PRO_5019039879" description="GOLD domain-containing protein" evidence="10">
    <location>
        <begin position="21"/>
        <end position="218"/>
    </location>
</feature>
<keyword evidence="6 9" id="KW-0472">Membrane</keyword>
<dbReference type="OrthoDB" id="1929172at2759"/>
<evidence type="ECO:0000256" key="5">
    <source>
        <dbReference type="ARBA" id="ARBA00022989"/>
    </source>
</evidence>
<comment type="similarity">
    <text evidence="2 8">Belongs to the EMP24/GP25L family.</text>
</comment>
<dbReference type="EMBL" id="LKEB01000032">
    <property type="protein sequence ID" value="ROW09190.1"/>
    <property type="molecule type" value="Genomic_DNA"/>
</dbReference>
<dbReference type="Pfam" id="PF01105">
    <property type="entry name" value="EMP24_GP25L"/>
    <property type="match status" value="1"/>
</dbReference>
<feature type="domain" description="GOLD" evidence="11">
    <location>
        <begin position="32"/>
        <end position="123"/>
    </location>
</feature>
<dbReference type="GO" id="GO:0012505">
    <property type="term" value="C:endomembrane system"/>
    <property type="evidence" value="ECO:0007669"/>
    <property type="project" value="UniProtKB-SubCell"/>
</dbReference>
<keyword evidence="4 10" id="KW-0732">Signal</keyword>
<evidence type="ECO:0000256" key="1">
    <source>
        <dbReference type="ARBA" id="ARBA00004479"/>
    </source>
</evidence>
<accession>A0A423X0B3</accession>
<organism evidence="12 13">
    <name type="scientific">Cytospora leucostoma</name>
    <dbReference type="NCBI Taxonomy" id="1230097"/>
    <lineage>
        <taxon>Eukaryota</taxon>
        <taxon>Fungi</taxon>
        <taxon>Dikarya</taxon>
        <taxon>Ascomycota</taxon>
        <taxon>Pezizomycotina</taxon>
        <taxon>Sordariomycetes</taxon>
        <taxon>Sordariomycetidae</taxon>
        <taxon>Diaporthales</taxon>
        <taxon>Cytosporaceae</taxon>
        <taxon>Cytospora</taxon>
    </lineage>
</organism>
<dbReference type="SMART" id="SM01190">
    <property type="entry name" value="EMP24_GP25L"/>
    <property type="match status" value="1"/>
</dbReference>
<dbReference type="InterPro" id="IPR036598">
    <property type="entry name" value="GOLD_dom_sf"/>
</dbReference>
<feature type="transmembrane region" description="Helical" evidence="9">
    <location>
        <begin position="189"/>
        <end position="210"/>
    </location>
</feature>
<evidence type="ECO:0000256" key="6">
    <source>
        <dbReference type="ARBA" id="ARBA00023136"/>
    </source>
</evidence>
<dbReference type="InterPro" id="IPR009038">
    <property type="entry name" value="GOLD_dom"/>
</dbReference>
<reference evidence="12 13" key="1">
    <citation type="submission" date="2015-09" db="EMBL/GenBank/DDBJ databases">
        <title>Host preference determinants of Valsa canker pathogens revealed by comparative genomics.</title>
        <authorList>
            <person name="Yin Z."/>
            <person name="Huang L."/>
        </authorList>
    </citation>
    <scope>NUCLEOTIDE SEQUENCE [LARGE SCALE GENOMIC DNA]</scope>
    <source>
        <strain evidence="12 13">SXYLt</strain>
    </source>
</reference>
<sequence length="218" mass="24321">MKLSTLAYGLFALFASEVSATALTYKLAANEKACFYANNQDKGQKIAFYFAVRPAPRDTVQSGGSFDIDFEVTSPTGKVVIEGAKERQGDFVFTGNDVGDYSFCFNNEMSTVTDKFVDFEIAVENEARVNLPSKQGSHPETTSSLEESVSKLSSKLSTMSRNQKYFRTRENRNFSTVRSTEKRIVNFSLIQIGLIICMGALQVFVVRFFFQGARKGYV</sequence>
<dbReference type="PANTHER" id="PTHR22811">
    <property type="entry name" value="TRANSMEMBRANE EMP24 DOMAIN-CONTAINING PROTEIN"/>
    <property type="match status" value="1"/>
</dbReference>
<gene>
    <name evidence="12" type="ORF">VPNG_05697</name>
</gene>
<feature type="signal peptide" evidence="10">
    <location>
        <begin position="1"/>
        <end position="20"/>
    </location>
</feature>